<feature type="region of interest" description="Disordered" evidence="1">
    <location>
        <begin position="1"/>
        <end position="22"/>
    </location>
</feature>
<name>A0A450U1C4_9GAMM</name>
<accession>A0A450U1C4</accession>
<evidence type="ECO:0000256" key="1">
    <source>
        <dbReference type="SAM" id="MobiDB-lite"/>
    </source>
</evidence>
<feature type="compositionally biased region" description="Basic residues" evidence="1">
    <location>
        <begin position="129"/>
        <end position="140"/>
    </location>
</feature>
<sequence>MSDRRPLDDVSKSTPDPQELHPIPIEAARQQARALDSAIARIDSSFSDLMRATYRHERTLTEAFEAIRAESEEIRNLLEPARGKLSELFRLLGMKYTDHSGMNCMDRARAMAEERRRQNKLAYPPQPQKKVRKKRTRKTAPAKTDKPDQEAGSE</sequence>
<dbReference type="AlphaFoldDB" id="A0A450U1C4"/>
<evidence type="ECO:0000313" key="2">
    <source>
        <dbReference type="EMBL" id="VFJ76253.1"/>
    </source>
</evidence>
<feature type="compositionally biased region" description="Basic and acidic residues" evidence="1">
    <location>
        <begin position="143"/>
        <end position="154"/>
    </location>
</feature>
<feature type="region of interest" description="Disordered" evidence="1">
    <location>
        <begin position="111"/>
        <end position="154"/>
    </location>
</feature>
<dbReference type="EMBL" id="CAADFA010000919">
    <property type="protein sequence ID" value="VFJ76253.1"/>
    <property type="molecule type" value="Genomic_DNA"/>
</dbReference>
<protein>
    <submittedName>
        <fullName evidence="2">Uncharacterized protein</fullName>
    </submittedName>
</protein>
<proteinExistence type="predicted"/>
<gene>
    <name evidence="2" type="ORF">BECKFM1743C_GA0114222_109192</name>
</gene>
<feature type="compositionally biased region" description="Basic and acidic residues" evidence="1">
    <location>
        <begin position="1"/>
        <end position="11"/>
    </location>
</feature>
<organism evidence="2">
    <name type="scientific">Candidatus Kentrum sp. FM</name>
    <dbReference type="NCBI Taxonomy" id="2126340"/>
    <lineage>
        <taxon>Bacteria</taxon>
        <taxon>Pseudomonadati</taxon>
        <taxon>Pseudomonadota</taxon>
        <taxon>Gammaproteobacteria</taxon>
        <taxon>Candidatus Kentrum</taxon>
    </lineage>
</organism>
<reference evidence="2" key="1">
    <citation type="submission" date="2019-02" db="EMBL/GenBank/DDBJ databases">
        <authorList>
            <person name="Gruber-Vodicka R. H."/>
            <person name="Seah K. B. B."/>
        </authorList>
    </citation>
    <scope>NUCLEOTIDE SEQUENCE</scope>
    <source>
        <strain evidence="2">BECK_BZ165</strain>
    </source>
</reference>